<accession>A0A936TGD7</accession>
<keyword evidence="2 4" id="KW-0808">Transferase</keyword>
<dbReference type="EC" id="2.1.1.171" evidence="4"/>
<evidence type="ECO:0000256" key="2">
    <source>
        <dbReference type="ARBA" id="ARBA00022679"/>
    </source>
</evidence>
<evidence type="ECO:0000313" key="5">
    <source>
        <dbReference type="Proteomes" id="UP000727993"/>
    </source>
</evidence>
<reference evidence="4 5" key="1">
    <citation type="submission" date="2020-10" db="EMBL/GenBank/DDBJ databases">
        <title>Connecting structure to function with the recovery of over 1000 high-quality activated sludge metagenome-assembled genomes encoding full-length rRNA genes using long-read sequencing.</title>
        <authorList>
            <person name="Singleton C.M."/>
            <person name="Petriglieri F."/>
            <person name="Kristensen J.M."/>
            <person name="Kirkegaard R.H."/>
            <person name="Michaelsen T.Y."/>
            <person name="Andersen M.H."/>
            <person name="Karst S.M."/>
            <person name="Dueholm M.S."/>
            <person name="Nielsen P.H."/>
            <person name="Albertsen M."/>
        </authorList>
    </citation>
    <scope>NUCLEOTIDE SEQUENCE [LARGE SCALE GENOMIC DNA]</scope>
    <source>
        <strain evidence="4">Lyne_18-Q3-R50-59_MAXAC.006</strain>
    </source>
</reference>
<evidence type="ECO:0000256" key="1">
    <source>
        <dbReference type="ARBA" id="ARBA00022603"/>
    </source>
</evidence>
<dbReference type="PIRSF" id="PIRSF004553">
    <property type="entry name" value="CHP00095"/>
    <property type="match status" value="1"/>
</dbReference>
<gene>
    <name evidence="4" type="primary">rsmD</name>
    <name evidence="4" type="ORF">IPN02_18230</name>
</gene>
<dbReference type="InterPro" id="IPR004398">
    <property type="entry name" value="RNA_MeTrfase_RsmD"/>
</dbReference>
<dbReference type="PANTHER" id="PTHR43542">
    <property type="entry name" value="METHYLTRANSFERASE"/>
    <property type="match status" value="1"/>
</dbReference>
<name>A0A936TGD7_9ACTN</name>
<dbReference type="EMBL" id="JADJZA010000010">
    <property type="protein sequence ID" value="MBK9298724.1"/>
    <property type="molecule type" value="Genomic_DNA"/>
</dbReference>
<keyword evidence="1 4" id="KW-0489">Methyltransferase</keyword>
<protein>
    <submittedName>
        <fullName evidence="4">16S rRNA (Guanine(966)-N(2))-methyltransferase RsmD</fullName>
        <ecNumber evidence="4">2.1.1.171</ecNumber>
    </submittedName>
</protein>
<dbReference type="Gene3D" id="3.40.50.150">
    <property type="entry name" value="Vaccinia Virus protein VP39"/>
    <property type="match status" value="1"/>
</dbReference>
<dbReference type="Pfam" id="PF03602">
    <property type="entry name" value="Cons_hypoth95"/>
    <property type="match status" value="1"/>
</dbReference>
<evidence type="ECO:0000313" key="4">
    <source>
        <dbReference type="EMBL" id="MBK9298724.1"/>
    </source>
</evidence>
<dbReference type="PANTHER" id="PTHR43542:SF1">
    <property type="entry name" value="METHYLTRANSFERASE"/>
    <property type="match status" value="1"/>
</dbReference>
<dbReference type="Proteomes" id="UP000727993">
    <property type="component" value="Unassembled WGS sequence"/>
</dbReference>
<dbReference type="GO" id="GO:0052913">
    <property type="term" value="F:16S rRNA (guanine(966)-N(2))-methyltransferase activity"/>
    <property type="evidence" value="ECO:0007669"/>
    <property type="project" value="UniProtKB-EC"/>
</dbReference>
<sequence length="179" mass="19468">MRVVAGSAAGRRLEAPPGTATRPTGDRVREATFNSLGSLGLVQDATLIDVFAGSGALGIEALSRGAESVTFLERDPRAVRVIKANLATVGLAERAEVVRGDALAYLASTERRWDVALLDPPYRWDGWDRLWLALPVEWAVVERDVETEPPEGWKRQRSRRYGGTWVTVLSSDQPSGAAI</sequence>
<organism evidence="4 5">
    <name type="scientific">Candidatus Neomicrothrix subdominans</name>
    <dbReference type="NCBI Taxonomy" id="2954438"/>
    <lineage>
        <taxon>Bacteria</taxon>
        <taxon>Bacillati</taxon>
        <taxon>Actinomycetota</taxon>
        <taxon>Acidimicrobiia</taxon>
        <taxon>Acidimicrobiales</taxon>
        <taxon>Microthrixaceae</taxon>
        <taxon>Candidatus Neomicrothrix</taxon>
    </lineage>
</organism>
<comment type="caution">
    <text evidence="4">The sequence shown here is derived from an EMBL/GenBank/DDBJ whole genome shotgun (WGS) entry which is preliminary data.</text>
</comment>
<dbReference type="InterPro" id="IPR029063">
    <property type="entry name" value="SAM-dependent_MTases_sf"/>
</dbReference>
<dbReference type="NCBIfam" id="TIGR00095">
    <property type="entry name" value="16S rRNA (guanine(966)-N(2))-methyltransferase RsmD"/>
    <property type="match status" value="1"/>
</dbReference>
<dbReference type="AlphaFoldDB" id="A0A936TGD7"/>
<dbReference type="CDD" id="cd02440">
    <property type="entry name" value="AdoMet_MTases"/>
    <property type="match status" value="1"/>
</dbReference>
<evidence type="ECO:0000256" key="3">
    <source>
        <dbReference type="SAM" id="MobiDB-lite"/>
    </source>
</evidence>
<dbReference type="SUPFAM" id="SSF53335">
    <property type="entry name" value="S-adenosyl-L-methionine-dependent methyltransferases"/>
    <property type="match status" value="1"/>
</dbReference>
<proteinExistence type="predicted"/>
<feature type="region of interest" description="Disordered" evidence="3">
    <location>
        <begin position="1"/>
        <end position="25"/>
    </location>
</feature>